<evidence type="ECO:0000313" key="1">
    <source>
        <dbReference type="EMBL" id="EHY64221.1"/>
    </source>
</evidence>
<dbReference type="Proteomes" id="UP000005622">
    <property type="component" value="Unassembled WGS sequence"/>
</dbReference>
<dbReference type="EMBL" id="JH604718">
    <property type="protein sequence ID" value="EHY64221.1"/>
    <property type="molecule type" value="Genomic_DNA"/>
</dbReference>
<protein>
    <submittedName>
        <fullName evidence="1">Uncharacterized protein</fullName>
    </submittedName>
</protein>
<organism evidence="1">
    <name type="scientific">Nematocida ausubeli (strain ATCC PRA-371 / ERTm2)</name>
    <name type="common">Nematode killer fungus</name>
    <dbReference type="NCBI Taxonomy" id="1913371"/>
    <lineage>
        <taxon>Eukaryota</taxon>
        <taxon>Fungi</taxon>
        <taxon>Fungi incertae sedis</taxon>
        <taxon>Microsporidia</taxon>
        <taxon>Nematocida</taxon>
    </lineage>
</organism>
<reference evidence="1" key="1">
    <citation type="submission" date="2011-03" db="EMBL/GenBank/DDBJ databases">
        <title>The Genome Sequence of Nematocida sp1 strain ERTm2.</title>
        <authorList>
            <consortium name="The Broad Institute Genome Sequencing Platform"/>
            <consortium name="The Broad Institute Genome Sequencing Center for Infectious Disease"/>
            <person name="Cuomo C."/>
            <person name="Troemel E."/>
            <person name="Young S.K."/>
            <person name="Zeng Q."/>
            <person name="Gargeya S."/>
            <person name="Fitzgerald M."/>
            <person name="Haas B."/>
            <person name="Abouelleil A."/>
            <person name="Alvarado L."/>
            <person name="Arachchi H.M."/>
            <person name="Berlin A."/>
            <person name="Brown A."/>
            <person name="Chapman S.B."/>
            <person name="Chen Z."/>
            <person name="Dunbar C."/>
            <person name="Freedman E."/>
            <person name="Gearin G."/>
            <person name="Gellesch M."/>
            <person name="Goldberg J."/>
            <person name="Griggs A."/>
            <person name="Gujja S."/>
            <person name="Heilman E.R."/>
            <person name="Heiman D."/>
            <person name="Howarth C."/>
            <person name="Larson L."/>
            <person name="Lui A."/>
            <person name="MacDonald P.J.P."/>
            <person name="Mehta T."/>
            <person name="Montmayeur A."/>
            <person name="Murphy C."/>
            <person name="Neiman D."/>
            <person name="Pearson M."/>
            <person name="Priest M."/>
            <person name="Roberts A."/>
            <person name="Saif S."/>
            <person name="Shea T."/>
            <person name="Shenoy N."/>
            <person name="Sisk P."/>
            <person name="Stolte C."/>
            <person name="Sykes S."/>
            <person name="White J."/>
            <person name="Yandava C."/>
            <person name="Wortman J."/>
            <person name="Nusbaum C."/>
            <person name="Birren B."/>
        </authorList>
    </citation>
    <scope>NUCLEOTIDE SEQUENCE</scope>
    <source>
        <strain evidence="1">ERTm2</strain>
    </source>
</reference>
<accession>H8ZGL2</accession>
<dbReference type="AlphaFoldDB" id="H8ZGL2"/>
<sequence length="202" mass="23454">MYSDDELWVVDSSLCKIAGYMIEYSGCEDADAAEDSTADDRKIQFKRPGNIIVEEIPNTSYKEIQAITRHLIYERIKEAQKKRRDRIIIVVKNEADEEEYVAEYQKMSFIDNVSFEKHPNCFSSTNGIQRVSKQTNDSWTIGVCAVDKLKLAHSKHNANMYIFSGFTKNRMILPESILKMINTKVIIYEKPNVADYIKLRYM</sequence>
<dbReference type="HOGENOM" id="CLU_1354956_0_0_1"/>
<gene>
    <name evidence="1" type="ORF">NERG_02733</name>
</gene>
<name>H8ZGL2_NEMA1</name>
<proteinExistence type="predicted"/>